<keyword evidence="1" id="KW-0812">Transmembrane</keyword>
<dbReference type="Proteomes" id="UP001529235">
    <property type="component" value="Unassembled WGS sequence"/>
</dbReference>
<keyword evidence="2" id="KW-0378">Hydrolase</keyword>
<feature type="transmembrane region" description="Helical" evidence="1">
    <location>
        <begin position="135"/>
        <end position="160"/>
    </location>
</feature>
<evidence type="ECO:0000313" key="3">
    <source>
        <dbReference type="Proteomes" id="UP001529235"/>
    </source>
</evidence>
<reference evidence="2 3" key="1">
    <citation type="submission" date="2023-05" db="EMBL/GenBank/DDBJ databases">
        <title>A new hyperthermophilic archaea 'Ignisphaera cupida' sp. nov. and description of the family 'Ignisphaeraceae' fam. nov.</title>
        <authorList>
            <person name="Podosokorskaya O.A."/>
            <person name="Elcheninov A.G."/>
            <person name="Klukina A."/>
            <person name="Merkel A.Y."/>
        </authorList>
    </citation>
    <scope>NUCLEOTIDE SEQUENCE [LARGE SCALE GENOMIC DNA]</scope>
    <source>
        <strain evidence="2 3">4213-co</strain>
    </source>
</reference>
<comment type="caution">
    <text evidence="2">The sequence shown here is derived from an EMBL/GenBank/DDBJ whole genome shotgun (WGS) entry which is preliminary data.</text>
</comment>
<gene>
    <name evidence="2" type="ORF">QPL79_02930</name>
</gene>
<feature type="transmembrane region" description="Helical" evidence="1">
    <location>
        <begin position="94"/>
        <end position="115"/>
    </location>
</feature>
<dbReference type="AlphaFoldDB" id="A0ABD4Z4S1"/>
<dbReference type="RefSeq" id="WP_285273283.1">
    <property type="nucleotide sequence ID" value="NZ_JASNVW010000001.1"/>
</dbReference>
<accession>A0ABD4Z4S1</accession>
<organism evidence="2 3">
    <name type="scientific">Ignisphaera cupida</name>
    <dbReference type="NCBI Taxonomy" id="3050454"/>
    <lineage>
        <taxon>Archaea</taxon>
        <taxon>Thermoproteota</taxon>
        <taxon>Thermoprotei</taxon>
        <taxon>Desulfurococcales</taxon>
        <taxon>Desulfurococcaceae</taxon>
        <taxon>Ignisphaera</taxon>
    </lineage>
</organism>
<keyword evidence="3" id="KW-1185">Reference proteome</keyword>
<keyword evidence="1" id="KW-0472">Membrane</keyword>
<protein>
    <submittedName>
        <fullName evidence="2">Hydrolase</fullName>
    </submittedName>
</protein>
<proteinExistence type="predicted"/>
<dbReference type="GO" id="GO:0016787">
    <property type="term" value="F:hydrolase activity"/>
    <property type="evidence" value="ECO:0007669"/>
    <property type="project" value="UniProtKB-KW"/>
</dbReference>
<dbReference type="EMBL" id="JASNVW010000001">
    <property type="protein sequence ID" value="MDK6028316.1"/>
    <property type="molecule type" value="Genomic_DNA"/>
</dbReference>
<feature type="transmembrane region" description="Helical" evidence="1">
    <location>
        <begin position="52"/>
        <end position="73"/>
    </location>
</feature>
<evidence type="ECO:0000313" key="2">
    <source>
        <dbReference type="EMBL" id="MDK6028316.1"/>
    </source>
</evidence>
<evidence type="ECO:0000256" key="1">
    <source>
        <dbReference type="SAM" id="Phobius"/>
    </source>
</evidence>
<keyword evidence="1" id="KW-1133">Transmembrane helix</keyword>
<sequence>MPITPLHLGPALGIGLPLKRFIHVPTFILANVMLDLEPFIVLVLGLPYPLHGYFHTFLLAIPVGVGLSLFMYSTDKYFQSLYKLLLLENGNKKLKAFVASGVSGTVLHILLDSPLYSDIRPFYPVDVNPLYNPSYASIINDICIFLGLIGLLYYIALVIYNVKNKLQRTDTNLKK</sequence>
<name>A0ABD4Z4S1_9CREN</name>